<dbReference type="RefSeq" id="XP_009011752.1">
    <property type="nucleotide sequence ID" value="XM_009013504.1"/>
</dbReference>
<keyword evidence="1" id="KW-0472">Membrane</keyword>
<evidence type="ECO:0000256" key="1">
    <source>
        <dbReference type="SAM" id="Phobius"/>
    </source>
</evidence>
<accession>T1EZS1</accession>
<gene>
    <name evidence="3" type="primary">20202071</name>
    <name evidence="2" type="ORF">HELRODRAFT_167765</name>
</gene>
<organism evidence="3 4">
    <name type="scientific">Helobdella robusta</name>
    <name type="common">Californian leech</name>
    <dbReference type="NCBI Taxonomy" id="6412"/>
    <lineage>
        <taxon>Eukaryota</taxon>
        <taxon>Metazoa</taxon>
        <taxon>Spiralia</taxon>
        <taxon>Lophotrochozoa</taxon>
        <taxon>Annelida</taxon>
        <taxon>Clitellata</taxon>
        <taxon>Hirudinea</taxon>
        <taxon>Rhynchobdellida</taxon>
        <taxon>Glossiphoniidae</taxon>
        <taxon>Helobdella</taxon>
    </lineage>
</organism>
<dbReference type="KEGG" id="hro:HELRODRAFT_167765"/>
<keyword evidence="1" id="KW-0812">Transmembrane</keyword>
<protein>
    <recommendedName>
        <fullName evidence="5">Transmembrane protein</fullName>
    </recommendedName>
</protein>
<reference evidence="4" key="1">
    <citation type="submission" date="2012-12" db="EMBL/GenBank/DDBJ databases">
        <authorList>
            <person name="Hellsten U."/>
            <person name="Grimwood J."/>
            <person name="Chapman J.A."/>
            <person name="Shapiro H."/>
            <person name="Aerts A."/>
            <person name="Otillar R.P."/>
            <person name="Terry A.Y."/>
            <person name="Boore J.L."/>
            <person name="Simakov O."/>
            <person name="Marletaz F."/>
            <person name="Cho S.-J."/>
            <person name="Edsinger-Gonzales E."/>
            <person name="Havlak P."/>
            <person name="Kuo D.-H."/>
            <person name="Larsson T."/>
            <person name="Lv J."/>
            <person name="Arendt D."/>
            <person name="Savage R."/>
            <person name="Osoegawa K."/>
            <person name="de Jong P."/>
            <person name="Lindberg D.R."/>
            <person name="Seaver E.C."/>
            <person name="Weisblat D.A."/>
            <person name="Putnam N.H."/>
            <person name="Grigoriev I.V."/>
            <person name="Rokhsar D.S."/>
        </authorList>
    </citation>
    <scope>NUCLEOTIDE SEQUENCE</scope>
</reference>
<dbReference type="EMBL" id="KB095905">
    <property type="protein sequence ID" value="ESO09938.1"/>
    <property type="molecule type" value="Genomic_DNA"/>
</dbReference>
<dbReference type="EnsemblMetazoa" id="HelroT167765">
    <property type="protein sequence ID" value="HelroP167765"/>
    <property type="gene ID" value="HelroG167765"/>
</dbReference>
<dbReference type="CTD" id="20202071"/>
<evidence type="ECO:0008006" key="5">
    <source>
        <dbReference type="Google" id="ProtNLM"/>
    </source>
</evidence>
<evidence type="ECO:0000313" key="2">
    <source>
        <dbReference type="EMBL" id="ESO09938.1"/>
    </source>
</evidence>
<name>T1EZS1_HELRO</name>
<dbReference type="GeneID" id="20202071"/>
<dbReference type="HOGENOM" id="CLU_1564549_0_0_1"/>
<sequence>MVALQCYLHMNRSNIIAPAKKHCTSSSTSTFLRIITKKARRRKGNGNNLLKQPSKHAYIGTCFAVLDNHIFIHFVHVIIAVMVIIQIFSGYSDVVSVDSSVVDVVVDFDVAIYFQEQTLYFIQLCMCICMLRHETNSATQLYYVIMECDTIYRCVWHGPFINNKLLASSAS</sequence>
<reference evidence="3" key="3">
    <citation type="submission" date="2015-06" db="UniProtKB">
        <authorList>
            <consortium name="EnsemblMetazoa"/>
        </authorList>
    </citation>
    <scope>IDENTIFICATION</scope>
</reference>
<evidence type="ECO:0000313" key="4">
    <source>
        <dbReference type="Proteomes" id="UP000015101"/>
    </source>
</evidence>
<keyword evidence="1" id="KW-1133">Transmembrane helix</keyword>
<feature type="transmembrane region" description="Helical" evidence="1">
    <location>
        <begin position="70"/>
        <end position="91"/>
    </location>
</feature>
<reference evidence="2 4" key="2">
    <citation type="journal article" date="2013" name="Nature">
        <title>Insights into bilaterian evolution from three spiralian genomes.</title>
        <authorList>
            <person name="Simakov O."/>
            <person name="Marletaz F."/>
            <person name="Cho S.J."/>
            <person name="Edsinger-Gonzales E."/>
            <person name="Havlak P."/>
            <person name="Hellsten U."/>
            <person name="Kuo D.H."/>
            <person name="Larsson T."/>
            <person name="Lv J."/>
            <person name="Arendt D."/>
            <person name="Savage R."/>
            <person name="Osoegawa K."/>
            <person name="de Jong P."/>
            <person name="Grimwood J."/>
            <person name="Chapman J.A."/>
            <person name="Shapiro H."/>
            <person name="Aerts A."/>
            <person name="Otillar R.P."/>
            <person name="Terry A.Y."/>
            <person name="Boore J.L."/>
            <person name="Grigoriev I.V."/>
            <person name="Lindberg D.R."/>
            <person name="Seaver E.C."/>
            <person name="Weisblat D.A."/>
            <person name="Putnam N.H."/>
            <person name="Rokhsar D.S."/>
        </authorList>
    </citation>
    <scope>NUCLEOTIDE SEQUENCE</scope>
</reference>
<keyword evidence="4" id="KW-1185">Reference proteome</keyword>
<dbReference type="EMBL" id="AMQM01002843">
    <property type="status" value="NOT_ANNOTATED_CDS"/>
    <property type="molecule type" value="Genomic_DNA"/>
</dbReference>
<dbReference type="AlphaFoldDB" id="T1EZS1"/>
<dbReference type="InParanoid" id="T1EZS1"/>
<evidence type="ECO:0000313" key="3">
    <source>
        <dbReference type="EnsemblMetazoa" id="HelroP167765"/>
    </source>
</evidence>
<dbReference type="Proteomes" id="UP000015101">
    <property type="component" value="Unassembled WGS sequence"/>
</dbReference>
<proteinExistence type="predicted"/>